<dbReference type="GO" id="GO:0015074">
    <property type="term" value="P:DNA integration"/>
    <property type="evidence" value="ECO:0007669"/>
    <property type="project" value="InterPro"/>
</dbReference>
<feature type="domain" description="Integrase catalytic" evidence="1">
    <location>
        <begin position="3"/>
        <end position="22"/>
    </location>
</feature>
<evidence type="ECO:0000313" key="3">
    <source>
        <dbReference type="Proteomes" id="UP000319804"/>
    </source>
</evidence>
<organism evidence="2 3">
    <name type="scientific">Microbacterium lacticum</name>
    <dbReference type="NCBI Taxonomy" id="33885"/>
    <lineage>
        <taxon>Bacteria</taxon>
        <taxon>Bacillati</taxon>
        <taxon>Actinomycetota</taxon>
        <taxon>Actinomycetes</taxon>
        <taxon>Micrococcales</taxon>
        <taxon>Microbacteriaceae</taxon>
        <taxon>Microbacterium</taxon>
    </lineage>
</organism>
<proteinExistence type="predicted"/>
<reference evidence="2 3" key="1">
    <citation type="submission" date="2019-06" db="EMBL/GenBank/DDBJ databases">
        <title>Sequencing the genomes of 1000 actinobacteria strains.</title>
        <authorList>
            <person name="Klenk H.-P."/>
        </authorList>
    </citation>
    <scope>NUCLEOTIDE SEQUENCE [LARGE SCALE GENOMIC DNA]</scope>
    <source>
        <strain evidence="2 3">DSM 20427</strain>
    </source>
</reference>
<accession>A0A543KU12</accession>
<name>A0A543KU12_9MICO</name>
<dbReference type="Proteomes" id="UP000319804">
    <property type="component" value="Unassembled WGS sequence"/>
</dbReference>
<dbReference type="InterPro" id="IPR001584">
    <property type="entry name" value="Integrase_cat-core"/>
</dbReference>
<protein>
    <recommendedName>
        <fullName evidence="1">Integrase catalytic domain-containing protein</fullName>
    </recommendedName>
</protein>
<comment type="caution">
    <text evidence="2">The sequence shown here is derived from an EMBL/GenBank/DDBJ whole genome shotgun (WGS) entry which is preliminary data.</text>
</comment>
<evidence type="ECO:0000313" key="2">
    <source>
        <dbReference type="EMBL" id="TQM98568.1"/>
    </source>
</evidence>
<gene>
    <name evidence="2" type="ORF">FHX68_1259</name>
</gene>
<keyword evidence="3" id="KW-1185">Reference proteome</keyword>
<evidence type="ECO:0000259" key="1">
    <source>
        <dbReference type="Pfam" id="PF13683"/>
    </source>
</evidence>
<sequence>MFRWANRYNTRRRHSAIGNITPNAYETATFAILTEAA</sequence>
<dbReference type="EMBL" id="VFPS01000002">
    <property type="protein sequence ID" value="TQM98568.1"/>
    <property type="molecule type" value="Genomic_DNA"/>
</dbReference>
<dbReference type="Pfam" id="PF13683">
    <property type="entry name" value="rve_3"/>
    <property type="match status" value="1"/>
</dbReference>
<dbReference type="AlphaFoldDB" id="A0A543KU12"/>